<keyword evidence="1" id="KW-0378">Hydrolase</keyword>
<protein>
    <submittedName>
        <fullName evidence="3">Peptidoglycan glycosyltransferase FtsI</fullName>
    </submittedName>
</protein>
<name>A0AA41X432_9ALTE</name>
<evidence type="ECO:0000313" key="4">
    <source>
        <dbReference type="Proteomes" id="UP001165413"/>
    </source>
</evidence>
<feature type="domain" description="Penicillin-binding protein dimerisation" evidence="2">
    <location>
        <begin position="6"/>
        <end position="68"/>
    </location>
</feature>
<dbReference type="EMBL" id="JANATA010000288">
    <property type="protein sequence ID" value="MCP3429976.1"/>
    <property type="molecule type" value="Genomic_DNA"/>
</dbReference>
<dbReference type="Pfam" id="PF03717">
    <property type="entry name" value="PBP_dimer"/>
    <property type="match status" value="1"/>
</dbReference>
<dbReference type="InterPro" id="IPR036138">
    <property type="entry name" value="PBP_dimer_sf"/>
</dbReference>
<evidence type="ECO:0000259" key="2">
    <source>
        <dbReference type="Pfam" id="PF03717"/>
    </source>
</evidence>
<keyword evidence="1" id="KW-0645">Protease</keyword>
<accession>A0AA41X432</accession>
<proteinExistence type="predicted"/>
<sequence length="80" mass="9197">ADVLRQDVNELKEKVANPKRRFVYLQRQVSPAMAEYVDKLDIPGIYLRRESRRYYPTGEVSAQLIGVTDVDDTGVEGLER</sequence>
<reference evidence="3" key="1">
    <citation type="submission" date="2022-07" db="EMBL/GenBank/DDBJ databases">
        <title>Characterization of the Novel Bacterium Alteromonas immobilis LMIT006 and Alteromonas gregis LMIT007.</title>
        <authorList>
            <person name="Lin X."/>
        </authorList>
    </citation>
    <scope>NUCLEOTIDE SEQUENCE</scope>
    <source>
        <strain evidence="3">LMIT007</strain>
    </source>
</reference>
<dbReference type="InterPro" id="IPR005311">
    <property type="entry name" value="PBP_dimer"/>
</dbReference>
<evidence type="ECO:0000313" key="3">
    <source>
        <dbReference type="EMBL" id="MCP3429976.1"/>
    </source>
</evidence>
<dbReference type="GO" id="GO:0004180">
    <property type="term" value="F:carboxypeptidase activity"/>
    <property type="evidence" value="ECO:0007669"/>
    <property type="project" value="UniProtKB-KW"/>
</dbReference>
<evidence type="ECO:0000256" key="1">
    <source>
        <dbReference type="ARBA" id="ARBA00022645"/>
    </source>
</evidence>
<dbReference type="Gene3D" id="3.90.1310.10">
    <property type="entry name" value="Penicillin-binding protein 2a (Domain 2)"/>
    <property type="match status" value="1"/>
</dbReference>
<dbReference type="SUPFAM" id="SSF56519">
    <property type="entry name" value="Penicillin binding protein dimerisation domain"/>
    <property type="match status" value="1"/>
</dbReference>
<keyword evidence="1" id="KW-0121">Carboxypeptidase</keyword>
<feature type="non-terminal residue" evidence="3">
    <location>
        <position position="80"/>
    </location>
</feature>
<organism evidence="3 4">
    <name type="scientific">Opacimonas viscosa</name>
    <dbReference type="NCBI Taxonomy" id="2961944"/>
    <lineage>
        <taxon>Bacteria</taxon>
        <taxon>Pseudomonadati</taxon>
        <taxon>Pseudomonadota</taxon>
        <taxon>Gammaproteobacteria</taxon>
        <taxon>Alteromonadales</taxon>
        <taxon>Alteromonadaceae</taxon>
        <taxon>Opacimonas</taxon>
    </lineage>
</organism>
<feature type="non-terminal residue" evidence="3">
    <location>
        <position position="1"/>
    </location>
</feature>
<comment type="caution">
    <text evidence="3">The sequence shown here is derived from an EMBL/GenBank/DDBJ whole genome shotgun (WGS) entry which is preliminary data.</text>
</comment>
<dbReference type="Proteomes" id="UP001165413">
    <property type="component" value="Unassembled WGS sequence"/>
</dbReference>
<gene>
    <name evidence="3" type="ORF">NLF92_13625</name>
</gene>
<keyword evidence="4" id="KW-1185">Reference proteome</keyword>
<dbReference type="AlphaFoldDB" id="A0AA41X432"/>
<dbReference type="GO" id="GO:0008658">
    <property type="term" value="F:penicillin binding"/>
    <property type="evidence" value="ECO:0007669"/>
    <property type="project" value="InterPro"/>
</dbReference>